<dbReference type="Proteomes" id="UP000828390">
    <property type="component" value="Unassembled WGS sequence"/>
</dbReference>
<protein>
    <submittedName>
        <fullName evidence="1">Uncharacterized protein</fullName>
    </submittedName>
</protein>
<reference evidence="1" key="2">
    <citation type="submission" date="2020-11" db="EMBL/GenBank/DDBJ databases">
        <authorList>
            <person name="McCartney M.A."/>
            <person name="Auch B."/>
            <person name="Kono T."/>
            <person name="Mallez S."/>
            <person name="Becker A."/>
            <person name="Gohl D.M."/>
            <person name="Silverstein K.A.T."/>
            <person name="Koren S."/>
            <person name="Bechman K.B."/>
            <person name="Herman A."/>
            <person name="Abrahante J.E."/>
            <person name="Garbe J."/>
        </authorList>
    </citation>
    <scope>NUCLEOTIDE SEQUENCE</scope>
    <source>
        <strain evidence="1">Duluth1</strain>
        <tissue evidence="1">Whole animal</tissue>
    </source>
</reference>
<comment type="caution">
    <text evidence="1">The sequence shown here is derived from an EMBL/GenBank/DDBJ whole genome shotgun (WGS) entry which is preliminary data.</text>
</comment>
<evidence type="ECO:0000313" key="2">
    <source>
        <dbReference type="Proteomes" id="UP000828390"/>
    </source>
</evidence>
<keyword evidence="2" id="KW-1185">Reference proteome</keyword>
<dbReference type="EMBL" id="JAIWYP010000005">
    <property type="protein sequence ID" value="KAH3818820.1"/>
    <property type="molecule type" value="Genomic_DNA"/>
</dbReference>
<sequence length="55" mass="6185">MLSYWKEIDRAGRDCNPALAVVFAYPLSKTDDAITTMVRLGRVCQKNSSYGTENK</sequence>
<organism evidence="1 2">
    <name type="scientific">Dreissena polymorpha</name>
    <name type="common">Zebra mussel</name>
    <name type="synonym">Mytilus polymorpha</name>
    <dbReference type="NCBI Taxonomy" id="45954"/>
    <lineage>
        <taxon>Eukaryota</taxon>
        <taxon>Metazoa</taxon>
        <taxon>Spiralia</taxon>
        <taxon>Lophotrochozoa</taxon>
        <taxon>Mollusca</taxon>
        <taxon>Bivalvia</taxon>
        <taxon>Autobranchia</taxon>
        <taxon>Heteroconchia</taxon>
        <taxon>Euheterodonta</taxon>
        <taxon>Imparidentia</taxon>
        <taxon>Neoheterodontei</taxon>
        <taxon>Myida</taxon>
        <taxon>Dreissenoidea</taxon>
        <taxon>Dreissenidae</taxon>
        <taxon>Dreissena</taxon>
    </lineage>
</organism>
<dbReference type="AlphaFoldDB" id="A0A9D4GP65"/>
<name>A0A9D4GP65_DREPO</name>
<gene>
    <name evidence="1" type="ORF">DPMN_120546</name>
</gene>
<evidence type="ECO:0000313" key="1">
    <source>
        <dbReference type="EMBL" id="KAH3818820.1"/>
    </source>
</evidence>
<reference evidence="1" key="1">
    <citation type="journal article" date="2019" name="bioRxiv">
        <title>The Genome of the Zebra Mussel, Dreissena polymorpha: A Resource for Invasive Species Research.</title>
        <authorList>
            <person name="McCartney M.A."/>
            <person name="Auch B."/>
            <person name="Kono T."/>
            <person name="Mallez S."/>
            <person name="Zhang Y."/>
            <person name="Obille A."/>
            <person name="Becker A."/>
            <person name="Abrahante J.E."/>
            <person name="Garbe J."/>
            <person name="Badalamenti J.P."/>
            <person name="Herman A."/>
            <person name="Mangelson H."/>
            <person name="Liachko I."/>
            <person name="Sullivan S."/>
            <person name="Sone E.D."/>
            <person name="Koren S."/>
            <person name="Silverstein K.A.T."/>
            <person name="Beckman K.B."/>
            <person name="Gohl D.M."/>
        </authorList>
    </citation>
    <scope>NUCLEOTIDE SEQUENCE</scope>
    <source>
        <strain evidence="1">Duluth1</strain>
        <tissue evidence="1">Whole animal</tissue>
    </source>
</reference>
<proteinExistence type="predicted"/>
<accession>A0A9D4GP65</accession>